<comment type="caution">
    <text evidence="1">The sequence shown here is derived from an EMBL/GenBank/DDBJ whole genome shotgun (WGS) entry which is preliminary data.</text>
</comment>
<dbReference type="GeneID" id="66717914"/>
<dbReference type="SUPFAM" id="SSF55961">
    <property type="entry name" value="Bet v1-like"/>
    <property type="match status" value="1"/>
</dbReference>
<sequence>MGHIRYASDVGAPVEVAFTYTDNHLFVPDWMFGIAAFEPVGEAGHGPGAVYAATFRLGLWHPTVDCEITEYRRNAVIGYTLRRRRPGKVAPAQDPAASSQDLEPAPALATLTLRFDPLGYGRSVLTSEADYSPARGWLARPAAKAIDALAQAAVRRSETQLRREIEEFHGTDLVGRIA</sequence>
<dbReference type="InterPro" id="IPR023393">
    <property type="entry name" value="START-like_dom_sf"/>
</dbReference>
<dbReference type="AlphaFoldDB" id="A0A2S6AF22"/>
<evidence type="ECO:0000313" key="1">
    <source>
        <dbReference type="EMBL" id="PPJ32964.1"/>
    </source>
</evidence>
<dbReference type="CDD" id="cd07812">
    <property type="entry name" value="SRPBCC"/>
    <property type="match status" value="1"/>
</dbReference>
<name>A0A2S6AF22_9NOCA</name>
<evidence type="ECO:0000313" key="2">
    <source>
        <dbReference type="Proteomes" id="UP000238356"/>
    </source>
</evidence>
<proteinExistence type="predicted"/>
<protein>
    <submittedName>
        <fullName evidence="1">SRPBCC family protein</fullName>
    </submittedName>
</protein>
<dbReference type="Proteomes" id="UP000238356">
    <property type="component" value="Unassembled WGS sequence"/>
</dbReference>
<organism evidence="1 2">
    <name type="scientific">Nocardia nova</name>
    <dbReference type="NCBI Taxonomy" id="37330"/>
    <lineage>
        <taxon>Bacteria</taxon>
        <taxon>Bacillati</taxon>
        <taxon>Actinomycetota</taxon>
        <taxon>Actinomycetes</taxon>
        <taxon>Mycobacteriales</taxon>
        <taxon>Nocardiaceae</taxon>
        <taxon>Nocardia</taxon>
    </lineage>
</organism>
<reference evidence="1 2" key="1">
    <citation type="submission" date="2018-02" db="EMBL/GenBank/DDBJ databases">
        <title>8 Nocardia nova and 1 Nocardia cyriacigeorgica strain used for evolution to TMP-SMX.</title>
        <authorList>
            <person name="Mehta H."/>
            <person name="Weng J."/>
            <person name="Shamoo Y."/>
        </authorList>
    </citation>
    <scope>NUCLEOTIDE SEQUENCE [LARGE SCALE GENOMIC DNA]</scope>
    <source>
        <strain evidence="1 2">BAA2227</strain>
    </source>
</reference>
<accession>A0A2S6AF22</accession>
<keyword evidence="2" id="KW-1185">Reference proteome</keyword>
<dbReference type="Pfam" id="PF10604">
    <property type="entry name" value="Polyketide_cyc2"/>
    <property type="match status" value="1"/>
</dbReference>
<dbReference type="InterPro" id="IPR019587">
    <property type="entry name" value="Polyketide_cyclase/dehydratase"/>
</dbReference>
<dbReference type="RefSeq" id="WP_064906287.1">
    <property type="nucleotide sequence ID" value="NZ_JADLQW010000002.1"/>
</dbReference>
<gene>
    <name evidence="1" type="ORF">C5F51_01185</name>
</gene>
<dbReference type="EMBL" id="PSZD01000001">
    <property type="protein sequence ID" value="PPJ32964.1"/>
    <property type="molecule type" value="Genomic_DNA"/>
</dbReference>
<dbReference type="Gene3D" id="3.30.530.20">
    <property type="match status" value="1"/>
</dbReference>